<dbReference type="AlphaFoldDB" id="A0A6A7AVH2"/>
<dbReference type="EMBL" id="MU006327">
    <property type="protein sequence ID" value="KAF2847276.1"/>
    <property type="molecule type" value="Genomic_DNA"/>
</dbReference>
<feature type="transmembrane region" description="Helical" evidence="1">
    <location>
        <begin position="96"/>
        <end position="120"/>
    </location>
</feature>
<gene>
    <name evidence="2" type="ORF">T440DRAFT_211872</name>
</gene>
<keyword evidence="1" id="KW-0812">Transmembrane</keyword>
<dbReference type="Proteomes" id="UP000799423">
    <property type="component" value="Unassembled WGS sequence"/>
</dbReference>
<evidence type="ECO:0000256" key="1">
    <source>
        <dbReference type="SAM" id="Phobius"/>
    </source>
</evidence>
<accession>A0A6A7AVH2</accession>
<organism evidence="2 3">
    <name type="scientific">Plenodomus tracheiphilus IPT5</name>
    <dbReference type="NCBI Taxonomy" id="1408161"/>
    <lineage>
        <taxon>Eukaryota</taxon>
        <taxon>Fungi</taxon>
        <taxon>Dikarya</taxon>
        <taxon>Ascomycota</taxon>
        <taxon>Pezizomycotina</taxon>
        <taxon>Dothideomycetes</taxon>
        <taxon>Pleosporomycetidae</taxon>
        <taxon>Pleosporales</taxon>
        <taxon>Pleosporineae</taxon>
        <taxon>Leptosphaeriaceae</taxon>
        <taxon>Plenodomus</taxon>
    </lineage>
</organism>
<evidence type="ECO:0000313" key="3">
    <source>
        <dbReference type="Proteomes" id="UP000799423"/>
    </source>
</evidence>
<reference evidence="2" key="1">
    <citation type="submission" date="2020-01" db="EMBL/GenBank/DDBJ databases">
        <authorList>
            <consortium name="DOE Joint Genome Institute"/>
            <person name="Haridas S."/>
            <person name="Albert R."/>
            <person name="Binder M."/>
            <person name="Bloem J."/>
            <person name="Labutti K."/>
            <person name="Salamov A."/>
            <person name="Andreopoulos B."/>
            <person name="Baker S.E."/>
            <person name="Barry K."/>
            <person name="Bills G."/>
            <person name="Bluhm B.H."/>
            <person name="Cannon C."/>
            <person name="Castanera R."/>
            <person name="Culley D.E."/>
            <person name="Daum C."/>
            <person name="Ezra D."/>
            <person name="Gonzalez J.B."/>
            <person name="Henrissat B."/>
            <person name="Kuo A."/>
            <person name="Liang C."/>
            <person name="Lipzen A."/>
            <person name="Lutzoni F."/>
            <person name="Magnuson J."/>
            <person name="Mondo S."/>
            <person name="Nolan M."/>
            <person name="Ohm R."/>
            <person name="Pangilinan J."/>
            <person name="Park H.-J."/>
            <person name="Ramirez L."/>
            <person name="Alfaro M."/>
            <person name="Sun H."/>
            <person name="Tritt A."/>
            <person name="Yoshinaga Y."/>
            <person name="Zwiers L.-H."/>
            <person name="Turgeon B.G."/>
            <person name="Goodwin S.B."/>
            <person name="Spatafora J.W."/>
            <person name="Crous P.W."/>
            <person name="Grigoriev I.V."/>
        </authorList>
    </citation>
    <scope>NUCLEOTIDE SEQUENCE</scope>
    <source>
        <strain evidence="2">IPT5</strain>
    </source>
</reference>
<keyword evidence="1" id="KW-0472">Membrane</keyword>
<evidence type="ECO:0000313" key="2">
    <source>
        <dbReference type="EMBL" id="KAF2847276.1"/>
    </source>
</evidence>
<protein>
    <submittedName>
        <fullName evidence="2">Uncharacterized protein</fullName>
    </submittedName>
</protein>
<proteinExistence type="predicted"/>
<name>A0A6A7AVH2_9PLEO</name>
<keyword evidence="3" id="KW-1185">Reference proteome</keyword>
<feature type="transmembrane region" description="Helical" evidence="1">
    <location>
        <begin position="132"/>
        <end position="152"/>
    </location>
</feature>
<keyword evidence="1" id="KW-1133">Transmembrane helix</keyword>
<sequence length="175" mass="19612">MIDAYQIDHDEHTRHEHIHTVHLPHPNPITLSLPVGPPLHRLLTPSCENQRCPSLNLRSASIPTIKPTPAVWYLVNNRAYEFGWIDMHCVYNMYTIVLMMYMFCACPHTQYTILLCVAAGNTGTWVCESGLYWFGLAFVVSPLLWGGALCTCGSGRVCYRSAEDVVLGDGDRSMG</sequence>